<dbReference type="Proteomes" id="UP001210231">
    <property type="component" value="Unassembled WGS sequence"/>
</dbReference>
<dbReference type="SUPFAM" id="SSF55909">
    <property type="entry name" value="Pentein"/>
    <property type="match status" value="2"/>
</dbReference>
<keyword evidence="7" id="KW-1185">Reference proteome</keyword>
<proteinExistence type="inferred from homology"/>
<dbReference type="EC" id="3.5.3.6" evidence="3"/>
<evidence type="ECO:0000313" key="6">
    <source>
        <dbReference type="EMBL" id="MDA3615975.1"/>
    </source>
</evidence>
<reference evidence="6 7" key="1">
    <citation type="submission" date="2022-12" db="EMBL/GenBank/DDBJ databases">
        <title>Chitinophagaceae gen. sp. nov., a new member of the family Chitinophagaceae, isolated from soil in a chemical factory.</title>
        <authorList>
            <person name="Ke Z."/>
        </authorList>
    </citation>
    <scope>NUCLEOTIDE SEQUENCE [LARGE SCALE GENOMIC DNA]</scope>
    <source>
        <strain evidence="6 7">LY-5</strain>
    </source>
</reference>
<accession>A0ABT4UMJ0</accession>
<gene>
    <name evidence="6" type="ORF">O3P16_14265</name>
</gene>
<dbReference type="Pfam" id="PF02274">
    <property type="entry name" value="ADI"/>
    <property type="match status" value="1"/>
</dbReference>
<dbReference type="EMBL" id="JAQGEF010000020">
    <property type="protein sequence ID" value="MDA3615975.1"/>
    <property type="molecule type" value="Genomic_DNA"/>
</dbReference>
<evidence type="ECO:0000256" key="2">
    <source>
        <dbReference type="ARBA" id="ARBA00010206"/>
    </source>
</evidence>
<dbReference type="RefSeq" id="WP_407032304.1">
    <property type="nucleotide sequence ID" value="NZ_JAQGEF010000020.1"/>
</dbReference>
<name>A0ABT4UMJ0_9BACT</name>
<evidence type="ECO:0000256" key="3">
    <source>
        <dbReference type="ARBA" id="ARBA00012171"/>
    </source>
</evidence>
<comment type="caution">
    <text evidence="6">The sequence shown here is derived from an EMBL/GenBank/DDBJ whole genome shotgun (WGS) entry which is preliminary data.</text>
</comment>
<evidence type="ECO:0000256" key="4">
    <source>
        <dbReference type="ARBA" id="ARBA00022801"/>
    </source>
</evidence>
<comment type="pathway">
    <text evidence="1">Amino-acid degradation; L-arginine degradation via ADI pathway; carbamoyl phosphate from L-arginine: step 1/2.</text>
</comment>
<protein>
    <recommendedName>
        <fullName evidence="3">arginine deiminase</fullName>
        <ecNumber evidence="3">3.5.3.6</ecNumber>
    </recommendedName>
</protein>
<organism evidence="6 7">
    <name type="scientific">Polluticaenibacter yanchengensis</name>
    <dbReference type="NCBI Taxonomy" id="3014562"/>
    <lineage>
        <taxon>Bacteria</taxon>
        <taxon>Pseudomonadati</taxon>
        <taxon>Bacteroidota</taxon>
        <taxon>Chitinophagia</taxon>
        <taxon>Chitinophagales</taxon>
        <taxon>Chitinophagaceae</taxon>
        <taxon>Polluticaenibacter</taxon>
    </lineage>
</organism>
<evidence type="ECO:0000313" key="7">
    <source>
        <dbReference type="Proteomes" id="UP001210231"/>
    </source>
</evidence>
<dbReference type="InterPro" id="IPR003876">
    <property type="entry name" value="Arg_deiminase"/>
</dbReference>
<dbReference type="PRINTS" id="PR01466">
    <property type="entry name" value="ARGDEIMINASE"/>
</dbReference>
<comment type="similarity">
    <text evidence="2">Belongs to the arginine deiminase family.</text>
</comment>
<dbReference type="PANTHER" id="PTHR47271:SF2">
    <property type="entry name" value="ARGININE DEIMINASE"/>
    <property type="match status" value="1"/>
</dbReference>
<dbReference type="PANTHER" id="PTHR47271">
    <property type="entry name" value="ARGININE DEIMINASE"/>
    <property type="match status" value="1"/>
</dbReference>
<evidence type="ECO:0000256" key="5">
    <source>
        <dbReference type="ARBA" id="ARBA00049429"/>
    </source>
</evidence>
<comment type="catalytic activity">
    <reaction evidence="5">
        <text>L-arginine + H2O = L-citrulline + NH4(+)</text>
        <dbReference type="Rhea" id="RHEA:19597"/>
        <dbReference type="ChEBI" id="CHEBI:15377"/>
        <dbReference type="ChEBI" id="CHEBI:28938"/>
        <dbReference type="ChEBI" id="CHEBI:32682"/>
        <dbReference type="ChEBI" id="CHEBI:57743"/>
        <dbReference type="EC" id="3.5.3.6"/>
    </reaction>
</comment>
<keyword evidence="4" id="KW-0378">Hydrolase</keyword>
<sequence>MSKKTTQKIQVNSEIGRLRKLLVHSPDSGLGKVVPSKAQDWLFEDIVHLETIRGKEYDYYTKLLLYFLDYDKIIGKLSKIDDPKQNRNFFKPGKPEFHNSEYVVELQTLLAEILADSNIKNQLTASVCAIENCNYATQNRLQELSSTQLANVFISGSIKEEAMIFAPIPNFIFTRDIGITINNHILLNKPAKKARTREALLAKYIFFNHPIFKDYRDNIIEIPDLSLSFLLPKDGDDKKVTLEGGDVMIVSKDHLLIGVSERTSWEAAHHSIKILFEKKIVKKITVVKIPKKRDYMHIDTVFTQVKKNVWVMLGNFSRKAQKGLDSDPIEQGLDYTNRKEDKLKIIQFNRKNLNDTIHFDSLEELLTDISVNDLGCKKEEVKFIFSGNNEFPFDAREQWTDSCNLLALKDGVVIGYDRNDKTLEAFKKLGFQSIEITDLLQKFESKALKPDDVKDTIILMPSAELSRARGGFHCMSMPLLRDDI</sequence>
<evidence type="ECO:0000256" key="1">
    <source>
        <dbReference type="ARBA" id="ARBA00005213"/>
    </source>
</evidence>
<dbReference type="Gene3D" id="3.75.10.10">
    <property type="entry name" value="L-arginine/glycine Amidinotransferase, Chain A"/>
    <property type="match status" value="2"/>
</dbReference>